<evidence type="ECO:0000256" key="2">
    <source>
        <dbReference type="SAM" id="SignalP"/>
    </source>
</evidence>
<dbReference type="Proteomes" id="UP000199749">
    <property type="component" value="Chromosome"/>
</dbReference>
<proteinExistence type="predicted"/>
<evidence type="ECO:0000313" key="6">
    <source>
        <dbReference type="Proteomes" id="UP000199749"/>
    </source>
</evidence>
<dbReference type="InterPro" id="IPR010317">
    <property type="entry name" value="WxLIP_PGBD"/>
</dbReference>
<dbReference type="InterPro" id="IPR013783">
    <property type="entry name" value="Ig-like_fold"/>
</dbReference>
<feature type="transmembrane region" description="Helical" evidence="1">
    <location>
        <begin position="315"/>
        <end position="336"/>
    </location>
</feature>
<name>A0AAC9UR18_LATCU</name>
<sequence length="347" mass="37800">MLKKKSLVSLLGLICLLVGIGSFAQEAHAEGAEFTVTAQYGAGQTDASLGYFSIKAEKGQSYPITVNVQNLNTQEANDFDAKLVAASTSNNGTIDYTPSHQKMVKTKAPLLPDLAPKVERKQSFTLAPGASKEITFNLKAPDKGFKGTLLGSVYVKRTSNHEAQKKGFGINNSFAMTVPALLSQNFDKKITPKLSVTMAKLEANGGVPQVVGKIANSEPTMFGKIKLNAWVTKKNQTKKLYQKSANKLSMAPRSTFEYAIDTNNQILPKGQYTYHVKMVSGKKTFNLKRNFTVDGAAREQVNKTLINPEKSGINWWLWGSLGILLLLVIALIAYLIGRKRGAGEHDA</sequence>
<dbReference type="Gene3D" id="2.60.40.10">
    <property type="entry name" value="Immunoglobulins"/>
    <property type="match status" value="1"/>
</dbReference>
<feature type="signal peptide" evidence="2">
    <location>
        <begin position="1"/>
        <end position="24"/>
    </location>
</feature>
<reference evidence="5 6" key="1">
    <citation type="submission" date="2017-07" db="EMBL/GenBank/DDBJ databases">
        <title>Lactobacillus curvatus MRS6 whole genome.</title>
        <authorList>
            <person name="Jans C."/>
            <person name="Lagler S."/>
            <person name="Lacroix C."/>
            <person name="Meile L."/>
            <person name="Stevens M.J.A."/>
        </authorList>
    </citation>
    <scope>NUCLEOTIDE SEQUENCE [LARGE SCALE GENOMIC DNA]</scope>
    <source>
        <strain evidence="5 6">MRS6</strain>
    </source>
</reference>
<keyword evidence="2" id="KW-0732">Signal</keyword>
<accession>A0AAC9UR18</accession>
<organism evidence="5 6">
    <name type="scientific">Latilactobacillus curvatus</name>
    <name type="common">Lactobacillus curvatus</name>
    <dbReference type="NCBI Taxonomy" id="28038"/>
    <lineage>
        <taxon>Bacteria</taxon>
        <taxon>Bacillati</taxon>
        <taxon>Bacillota</taxon>
        <taxon>Bacilli</taxon>
        <taxon>Lactobacillales</taxon>
        <taxon>Lactobacillaceae</taxon>
        <taxon>Latilactobacillus</taxon>
    </lineage>
</organism>
<feature type="chain" id="PRO_5042176556" description="DUF3324 domain-containing protein" evidence="2">
    <location>
        <begin position="25"/>
        <end position="347"/>
    </location>
</feature>
<evidence type="ECO:0000259" key="3">
    <source>
        <dbReference type="Pfam" id="PF06030"/>
    </source>
</evidence>
<feature type="domain" description="WxL Interacting Protein peptidoglycan binding" evidence="3">
    <location>
        <begin position="34"/>
        <end position="156"/>
    </location>
</feature>
<protein>
    <recommendedName>
        <fullName evidence="7">DUF3324 domain-containing protein</fullName>
    </recommendedName>
</protein>
<evidence type="ECO:0000259" key="4">
    <source>
        <dbReference type="Pfam" id="PF11797"/>
    </source>
</evidence>
<gene>
    <name evidence="5" type="ORF">CG419_04090</name>
</gene>
<keyword evidence="1" id="KW-0472">Membrane</keyword>
<dbReference type="EMBL" id="CP022474">
    <property type="protein sequence ID" value="ASN59855.1"/>
    <property type="molecule type" value="Genomic_DNA"/>
</dbReference>
<dbReference type="Pfam" id="PF06030">
    <property type="entry name" value="WxLIP_PGBD"/>
    <property type="match status" value="1"/>
</dbReference>
<evidence type="ECO:0000313" key="5">
    <source>
        <dbReference type="EMBL" id="ASN59855.1"/>
    </source>
</evidence>
<dbReference type="RefSeq" id="WP_089556563.1">
    <property type="nucleotide sequence ID" value="NZ_CP022474.1"/>
</dbReference>
<evidence type="ECO:0008006" key="7">
    <source>
        <dbReference type="Google" id="ProtNLM"/>
    </source>
</evidence>
<dbReference type="Pfam" id="PF11797">
    <property type="entry name" value="WxLIP_HBD"/>
    <property type="match status" value="1"/>
</dbReference>
<keyword evidence="1" id="KW-1133">Transmembrane helix</keyword>
<evidence type="ECO:0000256" key="1">
    <source>
        <dbReference type="SAM" id="Phobius"/>
    </source>
</evidence>
<keyword evidence="1" id="KW-0812">Transmembrane</keyword>
<feature type="domain" description="WxL Interacting Protein host binding" evidence="4">
    <location>
        <begin position="165"/>
        <end position="303"/>
    </location>
</feature>
<dbReference type="InterPro" id="IPR021759">
    <property type="entry name" value="WxLIP_HBD"/>
</dbReference>
<dbReference type="AlphaFoldDB" id="A0AAC9UR18"/>